<dbReference type="EMBL" id="JAHRIM010000515">
    <property type="protein sequence ID" value="MEQ2258312.1"/>
    <property type="molecule type" value="Genomic_DNA"/>
</dbReference>
<evidence type="ECO:0000313" key="1">
    <source>
        <dbReference type="EMBL" id="MEQ2258312.1"/>
    </source>
</evidence>
<evidence type="ECO:0000313" key="2">
    <source>
        <dbReference type="Proteomes" id="UP001444071"/>
    </source>
</evidence>
<reference evidence="1 2" key="1">
    <citation type="submission" date="2021-06" db="EMBL/GenBank/DDBJ databases">
        <authorList>
            <person name="Palmer J.M."/>
        </authorList>
    </citation>
    <scope>NUCLEOTIDE SEQUENCE [LARGE SCALE GENOMIC DNA]</scope>
    <source>
        <strain evidence="1 2">XR_2019</strain>
        <tissue evidence="1">Muscle</tissue>
    </source>
</reference>
<comment type="caution">
    <text evidence="1">The sequence shown here is derived from an EMBL/GenBank/DDBJ whole genome shotgun (WGS) entry which is preliminary data.</text>
</comment>
<sequence>MYVAGLGREKQPAISNTAMFYQGSLWDNGLLLLHLHLVPHNCLVVGNTGRRSENGYKHRVNWSNLFARTRGVRRSCSMRSRDIKMPHHFLSKESLSHDVVSIGLVLVK</sequence>
<name>A0ABV0VNQ3_9TELE</name>
<protein>
    <submittedName>
        <fullName evidence="1">Uncharacterized protein</fullName>
    </submittedName>
</protein>
<keyword evidence="2" id="KW-1185">Reference proteome</keyword>
<accession>A0ABV0VNQ3</accession>
<proteinExistence type="predicted"/>
<dbReference type="Proteomes" id="UP001444071">
    <property type="component" value="Unassembled WGS sequence"/>
</dbReference>
<organism evidence="1 2">
    <name type="scientific">Xenotaenia resolanae</name>
    <dbReference type="NCBI Taxonomy" id="208358"/>
    <lineage>
        <taxon>Eukaryota</taxon>
        <taxon>Metazoa</taxon>
        <taxon>Chordata</taxon>
        <taxon>Craniata</taxon>
        <taxon>Vertebrata</taxon>
        <taxon>Euteleostomi</taxon>
        <taxon>Actinopterygii</taxon>
        <taxon>Neopterygii</taxon>
        <taxon>Teleostei</taxon>
        <taxon>Neoteleostei</taxon>
        <taxon>Acanthomorphata</taxon>
        <taxon>Ovalentaria</taxon>
        <taxon>Atherinomorphae</taxon>
        <taxon>Cyprinodontiformes</taxon>
        <taxon>Goodeidae</taxon>
        <taxon>Xenotaenia</taxon>
    </lineage>
</organism>
<gene>
    <name evidence="1" type="ORF">XENORESO_015716</name>
</gene>